<dbReference type="EMBL" id="JAPDMQ010001485">
    <property type="protein sequence ID" value="KAK0517987.1"/>
    <property type="molecule type" value="Genomic_DNA"/>
</dbReference>
<feature type="region of interest" description="Disordered" evidence="1">
    <location>
        <begin position="26"/>
        <end position="56"/>
    </location>
</feature>
<feature type="compositionally biased region" description="Low complexity" evidence="1">
    <location>
        <begin position="26"/>
        <end position="44"/>
    </location>
</feature>
<accession>A0AAN6G2W6</accession>
<reference evidence="2" key="1">
    <citation type="journal article" date="2023" name="PhytoFront">
        <title>Draft Genome Resources of Seven Strains of Tilletia horrida, Causal Agent of Kernel Smut of Rice.</title>
        <authorList>
            <person name="Khanal S."/>
            <person name="Antony Babu S."/>
            <person name="Zhou X.G."/>
        </authorList>
    </citation>
    <scope>NUCLEOTIDE SEQUENCE</scope>
    <source>
        <strain evidence="2">TX3</strain>
    </source>
</reference>
<dbReference type="AlphaFoldDB" id="A0AAN6G2W6"/>
<name>A0AAN6G2W6_9BASI</name>
<dbReference type="Proteomes" id="UP001176521">
    <property type="component" value="Unassembled WGS sequence"/>
</dbReference>
<organism evidence="2 3">
    <name type="scientific">Tilletia horrida</name>
    <dbReference type="NCBI Taxonomy" id="155126"/>
    <lineage>
        <taxon>Eukaryota</taxon>
        <taxon>Fungi</taxon>
        <taxon>Dikarya</taxon>
        <taxon>Basidiomycota</taxon>
        <taxon>Ustilaginomycotina</taxon>
        <taxon>Exobasidiomycetes</taxon>
        <taxon>Tilletiales</taxon>
        <taxon>Tilletiaceae</taxon>
        <taxon>Tilletia</taxon>
    </lineage>
</organism>
<sequence length="102" mass="11021">MDRVGYLASYCNNLCRLQSLAASAVPTSTPSASAPHQDSASQSESESDSESESESAVALRILSTPWLSARWTVERMGEVVWNQMRSMTLAAGWSGVHVPFSI</sequence>
<feature type="non-terminal residue" evidence="2">
    <location>
        <position position="102"/>
    </location>
</feature>
<gene>
    <name evidence="2" type="ORF">OC842_007935</name>
</gene>
<protein>
    <submittedName>
        <fullName evidence="2">Uncharacterized protein</fullName>
    </submittedName>
</protein>
<evidence type="ECO:0000256" key="1">
    <source>
        <dbReference type="SAM" id="MobiDB-lite"/>
    </source>
</evidence>
<comment type="caution">
    <text evidence="2">The sequence shown here is derived from an EMBL/GenBank/DDBJ whole genome shotgun (WGS) entry which is preliminary data.</text>
</comment>
<keyword evidence="3" id="KW-1185">Reference proteome</keyword>
<evidence type="ECO:0000313" key="3">
    <source>
        <dbReference type="Proteomes" id="UP001176521"/>
    </source>
</evidence>
<proteinExistence type="predicted"/>
<evidence type="ECO:0000313" key="2">
    <source>
        <dbReference type="EMBL" id="KAK0517987.1"/>
    </source>
</evidence>